<dbReference type="GO" id="GO:0005576">
    <property type="term" value="C:extracellular region"/>
    <property type="evidence" value="ECO:0007669"/>
    <property type="project" value="UniProtKB-SubCell"/>
</dbReference>
<gene>
    <name evidence="4" type="ORF">SAMN05421820_105168</name>
</gene>
<protein>
    <submittedName>
        <fullName evidence="4">Polysaccharide deacetylase</fullName>
    </submittedName>
</protein>
<dbReference type="InterPro" id="IPR011330">
    <property type="entry name" value="Glyco_hydro/deAcase_b/a-brl"/>
</dbReference>
<dbReference type="PANTHER" id="PTHR34216:SF3">
    <property type="entry name" value="POLY-BETA-1,6-N-ACETYL-D-GLUCOSAMINE N-DEACETYLASE"/>
    <property type="match status" value="1"/>
</dbReference>
<evidence type="ECO:0000313" key="5">
    <source>
        <dbReference type="Proteomes" id="UP000183200"/>
    </source>
</evidence>
<dbReference type="PROSITE" id="PS51677">
    <property type="entry name" value="NODB"/>
    <property type="match status" value="1"/>
</dbReference>
<keyword evidence="5" id="KW-1185">Reference proteome</keyword>
<evidence type="ECO:0000256" key="1">
    <source>
        <dbReference type="ARBA" id="ARBA00004613"/>
    </source>
</evidence>
<dbReference type="Pfam" id="PF01522">
    <property type="entry name" value="Polysacc_deac_1"/>
    <property type="match status" value="2"/>
</dbReference>
<proteinExistence type="predicted"/>
<dbReference type="Gene3D" id="3.20.20.370">
    <property type="entry name" value="Glycoside hydrolase/deacetylase"/>
    <property type="match status" value="1"/>
</dbReference>
<dbReference type="GO" id="GO:0016810">
    <property type="term" value="F:hydrolase activity, acting on carbon-nitrogen (but not peptide) bonds"/>
    <property type="evidence" value="ECO:0007669"/>
    <property type="project" value="InterPro"/>
</dbReference>
<reference evidence="5" key="1">
    <citation type="submission" date="2016-10" db="EMBL/GenBank/DDBJ databases">
        <authorList>
            <person name="Varghese N."/>
            <person name="Submissions S."/>
        </authorList>
    </citation>
    <scope>NUCLEOTIDE SEQUENCE [LARGE SCALE GENOMIC DNA]</scope>
    <source>
        <strain evidence="5">DSM 19110</strain>
    </source>
</reference>
<dbReference type="EMBL" id="FNGY01000005">
    <property type="protein sequence ID" value="SDM83658.1"/>
    <property type="molecule type" value="Genomic_DNA"/>
</dbReference>
<evidence type="ECO:0000259" key="3">
    <source>
        <dbReference type="PROSITE" id="PS51677"/>
    </source>
</evidence>
<keyword evidence="2" id="KW-0732">Signal</keyword>
<dbReference type="CDD" id="cd10971">
    <property type="entry name" value="CE4_DAC_u2_5s"/>
    <property type="match status" value="1"/>
</dbReference>
<dbReference type="Proteomes" id="UP000183200">
    <property type="component" value="Unassembled WGS sequence"/>
</dbReference>
<dbReference type="AlphaFoldDB" id="A0A1G9WGJ5"/>
<comment type="subcellular location">
    <subcellularLocation>
        <location evidence="1">Secreted</location>
    </subcellularLocation>
</comment>
<dbReference type="PANTHER" id="PTHR34216">
    <property type="match status" value="1"/>
</dbReference>
<accession>A0A1G9WGJ5</accession>
<dbReference type="InterPro" id="IPR051398">
    <property type="entry name" value="Polysacch_Deacetylase"/>
</dbReference>
<name>A0A1G9WGJ5_9SPHI</name>
<dbReference type="InterPro" id="IPR002509">
    <property type="entry name" value="NODB_dom"/>
</dbReference>
<feature type="domain" description="NodB homology" evidence="3">
    <location>
        <begin position="74"/>
        <end position="335"/>
    </location>
</feature>
<dbReference type="SUPFAM" id="SSF88713">
    <property type="entry name" value="Glycoside hydrolase/deacetylase"/>
    <property type="match status" value="1"/>
</dbReference>
<evidence type="ECO:0000256" key="2">
    <source>
        <dbReference type="ARBA" id="ARBA00022729"/>
    </source>
</evidence>
<evidence type="ECO:0000313" key="4">
    <source>
        <dbReference type="EMBL" id="SDM83658.1"/>
    </source>
</evidence>
<organism evidence="4 5">
    <name type="scientific">Pedobacter steynii</name>
    <dbReference type="NCBI Taxonomy" id="430522"/>
    <lineage>
        <taxon>Bacteria</taxon>
        <taxon>Pseudomonadati</taxon>
        <taxon>Bacteroidota</taxon>
        <taxon>Sphingobacteriia</taxon>
        <taxon>Sphingobacteriales</taxon>
        <taxon>Sphingobacteriaceae</taxon>
        <taxon>Pedobacter</taxon>
    </lineage>
</organism>
<dbReference type="GO" id="GO:0005975">
    <property type="term" value="P:carbohydrate metabolic process"/>
    <property type="evidence" value="ECO:0007669"/>
    <property type="project" value="InterPro"/>
</dbReference>
<sequence length="335" mass="39280">MAIRIDQIKNMKSNVTIVMYHYVRDLANSRYPEIKGLDLPCFVNQIEYLNKHYNVITTEELIHSIDTGESLPPKSALLTFDDGYIDHYTNVFPILSNYGIQGSFYIPVKAIKEHVVLDVNKIHFILASTPDKLMIVKDLEHLLEKYRTTYQLYPFDHYYDMLAKASRYDSKEVIFIKRLLQVELIEELRLKIVEELFVKYVGMEEHVFAKELYMTEDQLIHMQNSGMHIGSHGFNHYWWNHLNEKDLASELDLSMSFLHDIGVDMKNWTACYPYGSFDEQAVRMLSSRGCKMAVTTQVDVAEPIEKMRFLLPRLDTNDLPKEKNSTINDWYKKAI</sequence>